<dbReference type="PANTHER" id="PTHR12526">
    <property type="entry name" value="GLYCOSYLTRANSFERASE"/>
    <property type="match status" value="1"/>
</dbReference>
<organism evidence="3 4">
    <name type="scientific">Malonomonas rubra DSM 5091</name>
    <dbReference type="NCBI Taxonomy" id="1122189"/>
    <lineage>
        <taxon>Bacteria</taxon>
        <taxon>Pseudomonadati</taxon>
        <taxon>Thermodesulfobacteriota</taxon>
        <taxon>Desulfuromonadia</taxon>
        <taxon>Desulfuromonadales</taxon>
        <taxon>Geopsychrobacteraceae</taxon>
        <taxon>Malonomonas</taxon>
    </lineage>
</organism>
<dbReference type="PANTHER" id="PTHR12526:SF636">
    <property type="entry name" value="BLL3647 PROTEIN"/>
    <property type="match status" value="1"/>
</dbReference>
<proteinExistence type="predicted"/>
<dbReference type="EMBL" id="FQZT01000010">
    <property type="protein sequence ID" value="SHJ56835.1"/>
    <property type="molecule type" value="Genomic_DNA"/>
</dbReference>
<name>A0A1M6KD30_MALRU</name>
<dbReference type="Pfam" id="PF00534">
    <property type="entry name" value="Glycos_transf_1"/>
    <property type="match status" value="1"/>
</dbReference>
<protein>
    <submittedName>
        <fullName evidence="3">Glycosyltransferase involved in cell wall bisynthesis</fullName>
    </submittedName>
</protein>
<keyword evidence="4" id="KW-1185">Reference proteome</keyword>
<accession>A0A1M6KD30</accession>
<evidence type="ECO:0000259" key="2">
    <source>
        <dbReference type="Pfam" id="PF13439"/>
    </source>
</evidence>
<dbReference type="AlphaFoldDB" id="A0A1M6KD30"/>
<dbReference type="GO" id="GO:0016757">
    <property type="term" value="F:glycosyltransferase activity"/>
    <property type="evidence" value="ECO:0007669"/>
    <property type="project" value="InterPro"/>
</dbReference>
<dbReference type="Pfam" id="PF13439">
    <property type="entry name" value="Glyco_transf_4"/>
    <property type="match status" value="1"/>
</dbReference>
<sequence>MFVYQRLKALSQLEELEVCSPVPWFPLLKKYSGANVAQDWQGLTVHRPGFFYLPGMLKNSDAWFYARGLKRWLQQYCENTRPDLLDAHFIWPDGVGVALLAKELGIPYTITLRGKIYECLKVPSQAHQCAEALKGAAAVISVSSRMADEALRLGAPKDRLHVISNGVNLEHFAPRDKQECRAQLGLPADRRLIVTVAHLGHRKGHHEMIAALAGLPEDVQLVIVGGAAQGGSAEQLTGIARDNGVEDRLILPGPQPYARIPLYFSAADVSVLASYREGCPNAVLEALASGTPVVATDVGAVPDILPESVGRIVPPEQVEPLREAVADVLEKSWITEQVIADSGVRSWEQVGEEVQKVFQNLLI</sequence>
<feature type="domain" description="Glycosyl transferase family 1" evidence="1">
    <location>
        <begin position="176"/>
        <end position="332"/>
    </location>
</feature>
<gene>
    <name evidence="3" type="ORF">SAMN02745165_02671</name>
</gene>
<dbReference type="SUPFAM" id="SSF53756">
    <property type="entry name" value="UDP-Glycosyltransferase/glycogen phosphorylase"/>
    <property type="match status" value="1"/>
</dbReference>
<dbReference type="Gene3D" id="3.40.50.2000">
    <property type="entry name" value="Glycogen Phosphorylase B"/>
    <property type="match status" value="2"/>
</dbReference>
<dbReference type="InterPro" id="IPR028098">
    <property type="entry name" value="Glyco_trans_4-like_N"/>
</dbReference>
<evidence type="ECO:0000313" key="4">
    <source>
        <dbReference type="Proteomes" id="UP000184171"/>
    </source>
</evidence>
<feature type="domain" description="Glycosyltransferase subfamily 4-like N-terminal" evidence="2">
    <location>
        <begin position="43"/>
        <end position="170"/>
    </location>
</feature>
<evidence type="ECO:0000259" key="1">
    <source>
        <dbReference type="Pfam" id="PF00534"/>
    </source>
</evidence>
<evidence type="ECO:0000313" key="3">
    <source>
        <dbReference type="EMBL" id="SHJ56835.1"/>
    </source>
</evidence>
<reference evidence="3 4" key="1">
    <citation type="submission" date="2016-11" db="EMBL/GenBank/DDBJ databases">
        <authorList>
            <person name="Jaros S."/>
            <person name="Januszkiewicz K."/>
            <person name="Wedrychowicz H."/>
        </authorList>
    </citation>
    <scope>NUCLEOTIDE SEQUENCE [LARGE SCALE GENOMIC DNA]</scope>
    <source>
        <strain evidence="3 4">DSM 5091</strain>
    </source>
</reference>
<keyword evidence="3" id="KW-0808">Transferase</keyword>
<dbReference type="Proteomes" id="UP000184171">
    <property type="component" value="Unassembled WGS sequence"/>
</dbReference>
<dbReference type="STRING" id="1122189.SAMN02745165_02671"/>
<dbReference type="InterPro" id="IPR001296">
    <property type="entry name" value="Glyco_trans_1"/>
</dbReference>